<dbReference type="GO" id="GO:0005634">
    <property type="term" value="C:nucleus"/>
    <property type="evidence" value="ECO:0007669"/>
    <property type="project" value="UniProtKB-SubCell"/>
</dbReference>
<name>A0A455ABX1_PHYMC</name>
<dbReference type="GO" id="GO:0003677">
    <property type="term" value="F:DNA binding"/>
    <property type="evidence" value="ECO:0007669"/>
    <property type="project" value="UniProtKB-KW"/>
</dbReference>
<evidence type="ECO:0000256" key="9">
    <source>
        <dbReference type="ARBA" id="ARBA00023163"/>
    </source>
</evidence>
<dbReference type="Gene3D" id="1.10.10.2590">
    <property type="entry name" value="BEN domain"/>
    <property type="match status" value="1"/>
</dbReference>
<dbReference type="PROSITE" id="PS51457">
    <property type="entry name" value="BEN"/>
    <property type="match status" value="1"/>
</dbReference>
<keyword evidence="4" id="KW-0678">Repressor</keyword>
<dbReference type="AlphaFoldDB" id="A0A455ABX1"/>
<evidence type="ECO:0000256" key="2">
    <source>
        <dbReference type="ARBA" id="ARBA00009735"/>
    </source>
</evidence>
<keyword evidence="9" id="KW-0804">Transcription</keyword>
<evidence type="ECO:0000259" key="15">
    <source>
        <dbReference type="PROSITE" id="PS51457"/>
    </source>
</evidence>
<evidence type="ECO:0000256" key="1">
    <source>
        <dbReference type="ARBA" id="ARBA00004123"/>
    </source>
</evidence>
<evidence type="ECO:0000313" key="17">
    <source>
        <dbReference type="RefSeq" id="XP_028333675.1"/>
    </source>
</evidence>
<evidence type="ECO:0000256" key="6">
    <source>
        <dbReference type="ARBA" id="ARBA00023015"/>
    </source>
</evidence>
<feature type="compositionally biased region" description="Low complexity" evidence="14">
    <location>
        <begin position="304"/>
        <end position="315"/>
    </location>
</feature>
<feature type="region of interest" description="Disordered" evidence="14">
    <location>
        <begin position="461"/>
        <end position="497"/>
    </location>
</feature>
<keyword evidence="6" id="KW-0805">Transcription regulation</keyword>
<protein>
    <recommendedName>
        <fullName evidence="3">Protein BANP</fullName>
    </recommendedName>
</protein>
<evidence type="ECO:0000313" key="16">
    <source>
        <dbReference type="Proteomes" id="UP000248484"/>
    </source>
</evidence>
<evidence type="ECO:0000256" key="5">
    <source>
        <dbReference type="ARBA" id="ARBA00022853"/>
    </source>
</evidence>
<evidence type="ECO:0000256" key="11">
    <source>
        <dbReference type="ARBA" id="ARBA00023306"/>
    </source>
</evidence>
<dbReference type="GeneID" id="102983163"/>
<organism evidence="16 17">
    <name type="scientific">Physeter macrocephalus</name>
    <name type="common">Sperm whale</name>
    <name type="synonym">Physeter catodon</name>
    <dbReference type="NCBI Taxonomy" id="9755"/>
    <lineage>
        <taxon>Eukaryota</taxon>
        <taxon>Metazoa</taxon>
        <taxon>Chordata</taxon>
        <taxon>Craniata</taxon>
        <taxon>Vertebrata</taxon>
        <taxon>Euteleostomi</taxon>
        <taxon>Mammalia</taxon>
        <taxon>Eutheria</taxon>
        <taxon>Laurasiatheria</taxon>
        <taxon>Artiodactyla</taxon>
        <taxon>Whippomorpha</taxon>
        <taxon>Cetacea</taxon>
        <taxon>Odontoceti</taxon>
        <taxon>Physeteridae</taxon>
        <taxon>Physeter</taxon>
    </lineage>
</organism>
<gene>
    <name evidence="17" type="primary">BANP</name>
</gene>
<dbReference type="SMART" id="SM01025">
    <property type="entry name" value="BEN"/>
    <property type="match status" value="1"/>
</dbReference>
<evidence type="ECO:0000256" key="3">
    <source>
        <dbReference type="ARBA" id="ARBA00015794"/>
    </source>
</evidence>
<dbReference type="GO" id="GO:0042177">
    <property type="term" value="P:negative regulation of protein catabolic process"/>
    <property type="evidence" value="ECO:0007669"/>
    <property type="project" value="TreeGrafter"/>
</dbReference>
<reference evidence="17" key="1">
    <citation type="submission" date="2025-08" db="UniProtKB">
        <authorList>
            <consortium name="RefSeq"/>
        </authorList>
    </citation>
    <scope>IDENTIFICATION</scope>
    <source>
        <tissue evidence="17">Muscle</tissue>
    </source>
</reference>
<accession>A0A455ABX1</accession>
<evidence type="ECO:0000256" key="8">
    <source>
        <dbReference type="ARBA" id="ARBA00023125"/>
    </source>
</evidence>
<keyword evidence="8" id="KW-0238">DNA-binding</keyword>
<keyword evidence="10" id="KW-0539">Nucleus</keyword>
<evidence type="ECO:0000256" key="12">
    <source>
        <dbReference type="ARBA" id="ARBA00063579"/>
    </source>
</evidence>
<dbReference type="PANTHER" id="PTHR16243:SF2">
    <property type="entry name" value="PROTEIN BANP"/>
    <property type="match status" value="1"/>
</dbReference>
<proteinExistence type="inferred from homology"/>
<keyword evidence="7 13" id="KW-0175">Coiled coil</keyword>
<feature type="region of interest" description="Disordered" evidence="14">
    <location>
        <begin position="134"/>
        <end position="164"/>
    </location>
</feature>
<dbReference type="FunFam" id="1.10.10.2590:FF:000001">
    <property type="entry name" value="protein BANP isoform X1"/>
    <property type="match status" value="1"/>
</dbReference>
<feature type="domain" description="BEN" evidence="15">
    <location>
        <begin position="195"/>
        <end position="291"/>
    </location>
</feature>
<feature type="compositionally biased region" description="Pro residues" evidence="14">
    <location>
        <begin position="321"/>
        <end position="331"/>
    </location>
</feature>
<evidence type="ECO:0000256" key="4">
    <source>
        <dbReference type="ARBA" id="ARBA00022491"/>
    </source>
</evidence>
<evidence type="ECO:0000256" key="10">
    <source>
        <dbReference type="ARBA" id="ARBA00023242"/>
    </source>
</evidence>
<dbReference type="InterPro" id="IPR042343">
    <property type="entry name" value="BANP"/>
</dbReference>
<evidence type="ECO:0000256" key="7">
    <source>
        <dbReference type="ARBA" id="ARBA00023054"/>
    </source>
</evidence>
<comment type="subunit">
    <text evidence="12">Part of a corepressor complex containing BANP, HDAC1, SIN3A, SIN3B, RBL1 and RBL2. Forms a trimeric complex in the nucleus consisting of BANP, HDAC6 and KHDRBS1/SAM68; HDAC6 keeps KHDRBS1 in a deacetylated state which inhibits the inclusion of CD44 alternate exons. The complex is disrupted by MAPK1/MAPK3-mediated phosphorylation of BANP which results in BANP export to the cytoplasm. This facilitates acetylation of KHDRBS1 and CD44 variant exon inclusion. Interacts with TP53. Interacts with CUX1/CDP. Interacts with HDAC1.</text>
</comment>
<feature type="region of interest" description="Disordered" evidence="14">
    <location>
        <begin position="436"/>
        <end position="455"/>
    </location>
</feature>
<evidence type="ECO:0000256" key="13">
    <source>
        <dbReference type="SAM" id="Coils"/>
    </source>
</evidence>
<sequence length="497" mass="54017">MMSEQDLADVVQIAVEELSPDHPVVLENHVVTDEDEPALKRQRLEINCQDPSIKSFLYSINQTICLRLDSIEAKLQALEATCKSLEEKLDLVTNKQHSPIQVPMVAGSPLGATQTCNKVRCAVPGRRQNTIVVKVPGQEDSHNEDGESGSEASDSVSNCGQSGSQNIGNNVTLITLNSEEDYPNGTWLGDENNPEMRVRCAIIPSDMLHISTSCRTAEKMALTLLDYLFHREVQAVSNLSGQGKHGKKQLDPLTIYGIRCHLFYKFGITESDWYRIKQSIDSKCRTAWRRKQRGQSLAVKSFSRRTPSSSSYGASETMMSTPPPASELQQPPPQALHYALANAQQVQIHQIGEDGQVQVGHLHIAQVPQGEQVQITQDSEGNLQIHHVGQDGQVLQGAQLIAVASSDPAATGVDGSPLQGSDIQVQYVQLAPVTDHTAAAQGHDGAPRSPLRRTPRDFLLVGPAKDRGKGPAGVSPNPRVPSARVHIPSPWAARAAP</sequence>
<dbReference type="InterPro" id="IPR018379">
    <property type="entry name" value="BEN_domain"/>
</dbReference>
<dbReference type="GO" id="GO:0006325">
    <property type="term" value="P:chromatin organization"/>
    <property type="evidence" value="ECO:0007669"/>
    <property type="project" value="UniProtKB-KW"/>
</dbReference>
<evidence type="ECO:0000256" key="14">
    <source>
        <dbReference type="SAM" id="MobiDB-lite"/>
    </source>
</evidence>
<comment type="subcellular location">
    <subcellularLocation>
        <location evidence="1">Nucleus</location>
    </subcellularLocation>
</comment>
<dbReference type="Proteomes" id="UP000248484">
    <property type="component" value="Chromosome 17"/>
</dbReference>
<keyword evidence="11" id="KW-0131">Cell cycle</keyword>
<feature type="region of interest" description="Disordered" evidence="14">
    <location>
        <begin position="296"/>
        <end position="331"/>
    </location>
</feature>
<dbReference type="CTD" id="54971"/>
<dbReference type="RefSeq" id="XP_028333675.1">
    <property type="nucleotide sequence ID" value="XM_028477874.2"/>
</dbReference>
<feature type="coiled-coil region" evidence="13">
    <location>
        <begin position="68"/>
        <end position="95"/>
    </location>
</feature>
<keyword evidence="5" id="KW-0156">Chromatin regulator</keyword>
<comment type="similarity">
    <text evidence="2">Belongs to the BANP/SMAR1 family.</text>
</comment>
<keyword evidence="16" id="KW-1185">Reference proteome</keyword>
<dbReference type="Pfam" id="PF10523">
    <property type="entry name" value="BEN"/>
    <property type="match status" value="1"/>
</dbReference>
<dbReference type="GO" id="GO:0034504">
    <property type="term" value="P:protein localization to nucleus"/>
    <property type="evidence" value="ECO:0007669"/>
    <property type="project" value="TreeGrafter"/>
</dbReference>
<dbReference type="PANTHER" id="PTHR16243">
    <property type="entry name" value="BTG3-ASSOCIATED NUCLEAR PROTEIN BANP"/>
    <property type="match status" value="1"/>
</dbReference>